<dbReference type="GeneID" id="8738672"/>
<keyword evidence="3" id="KW-1185">Reference proteome</keyword>
<proteinExistence type="predicted"/>
<organism evidence="2 3">
    <name type="scientific">Archaeoglobus profundus (strain DSM 5631 / JCM 9629 / NBRC 100127 / Av18)</name>
    <dbReference type="NCBI Taxonomy" id="572546"/>
    <lineage>
        <taxon>Archaea</taxon>
        <taxon>Methanobacteriati</taxon>
        <taxon>Methanobacteriota</taxon>
        <taxon>Archaeoglobi</taxon>
        <taxon>Archaeoglobales</taxon>
        <taxon>Archaeoglobaceae</taxon>
        <taxon>Archaeoglobus</taxon>
    </lineage>
</organism>
<gene>
    <name evidence="2" type="ordered locus">Arcpr_0027</name>
</gene>
<name>D2RFN0_ARCPA</name>
<dbReference type="PaxDb" id="572546-Arcpr_0027"/>
<dbReference type="RefSeq" id="WP_012939441.1">
    <property type="nucleotide sequence ID" value="NC_013741.1"/>
</dbReference>
<feature type="region of interest" description="Disordered" evidence="1">
    <location>
        <begin position="30"/>
        <end position="60"/>
    </location>
</feature>
<protein>
    <submittedName>
        <fullName evidence="2">Uncharacterized protein</fullName>
    </submittedName>
</protein>
<dbReference type="Proteomes" id="UP000001901">
    <property type="component" value="Chromosome"/>
</dbReference>
<dbReference type="EMBL" id="CP001857">
    <property type="protein sequence ID" value="ADB57105.1"/>
    <property type="molecule type" value="Genomic_DNA"/>
</dbReference>
<dbReference type="HOGENOM" id="CLU_209469_0_0_2"/>
<dbReference type="AlphaFoldDB" id="D2RFN0"/>
<dbReference type="KEGG" id="apo:Arcpr_0027"/>
<sequence length="60" mass="7197">MRTFDWKSWKNKGLEKEKLKEEKELKDELEGLKEDAKHPETDLEKVANEVLKEDEEEHEG</sequence>
<evidence type="ECO:0000313" key="2">
    <source>
        <dbReference type="EMBL" id="ADB57105.1"/>
    </source>
</evidence>
<feature type="compositionally biased region" description="Basic and acidic residues" evidence="1">
    <location>
        <begin position="30"/>
        <end position="51"/>
    </location>
</feature>
<accession>D2RFN0</accession>
<evidence type="ECO:0000313" key="3">
    <source>
        <dbReference type="Proteomes" id="UP000001901"/>
    </source>
</evidence>
<reference evidence="2 3" key="1">
    <citation type="journal article" date="2010" name="Stand. Genomic Sci.">
        <title>Complete genome sequence of Archaeoglobus profundus type strain (AV18).</title>
        <authorList>
            <person name="von Jan M."/>
            <person name="Lapidus A."/>
            <person name="Del Rio T.G."/>
            <person name="Copeland A."/>
            <person name="Tice H."/>
            <person name="Cheng J.F."/>
            <person name="Lucas S."/>
            <person name="Chen F."/>
            <person name="Nolan M."/>
            <person name="Goodwin L."/>
            <person name="Han C."/>
            <person name="Pitluck S."/>
            <person name="Liolios K."/>
            <person name="Ivanova N."/>
            <person name="Mavromatis K."/>
            <person name="Ovchinnikova G."/>
            <person name="Chertkov O."/>
            <person name="Pati A."/>
            <person name="Chen A."/>
            <person name="Palaniappan K."/>
            <person name="Land M."/>
            <person name="Hauser L."/>
            <person name="Chang Y.J."/>
            <person name="Jeffries C.D."/>
            <person name="Saunders E."/>
            <person name="Brettin T."/>
            <person name="Detter J.C."/>
            <person name="Chain P."/>
            <person name="Eichinger K."/>
            <person name="Huber H."/>
            <person name="Spring S."/>
            <person name="Rohde M."/>
            <person name="Goker M."/>
            <person name="Wirth R."/>
            <person name="Woyke T."/>
            <person name="Bristow J."/>
            <person name="Eisen J.A."/>
            <person name="Markowitz V."/>
            <person name="Hugenholtz P."/>
            <person name="Kyrpides N.C."/>
            <person name="Klenk H.P."/>
        </authorList>
    </citation>
    <scope>NUCLEOTIDE SEQUENCE [LARGE SCALE GENOMIC DNA]</scope>
    <source>
        <strain evidence="3">DSM 5631 / JCM 9629 / NBRC 100127 / Av18</strain>
    </source>
</reference>
<dbReference type="STRING" id="572546.Arcpr_0027"/>
<evidence type="ECO:0000256" key="1">
    <source>
        <dbReference type="SAM" id="MobiDB-lite"/>
    </source>
</evidence>